<dbReference type="EMBL" id="FOUT01000012">
    <property type="protein sequence ID" value="SFN38508.1"/>
    <property type="molecule type" value="Genomic_DNA"/>
</dbReference>
<feature type="chain" id="PRO_5010340422" description="Lipoprotein" evidence="1">
    <location>
        <begin position="24"/>
        <end position="154"/>
    </location>
</feature>
<dbReference type="AlphaFoldDB" id="A0A1I4YKB3"/>
<accession>A0A1I4YKB3</accession>
<name>A0A1I4YKB3_9FLAO</name>
<evidence type="ECO:0000256" key="1">
    <source>
        <dbReference type="SAM" id="SignalP"/>
    </source>
</evidence>
<reference evidence="3" key="1">
    <citation type="submission" date="2016-10" db="EMBL/GenBank/DDBJ databases">
        <authorList>
            <person name="Varghese N."/>
            <person name="Submissions S."/>
        </authorList>
    </citation>
    <scope>NUCLEOTIDE SEQUENCE [LARGE SCALE GENOMIC DNA]</scope>
    <source>
        <strain evidence="3">DSM 4002</strain>
    </source>
</reference>
<gene>
    <name evidence="2" type="ORF">SAMN05444143_1126</name>
</gene>
<dbReference type="PROSITE" id="PS51257">
    <property type="entry name" value="PROKAR_LIPOPROTEIN"/>
    <property type="match status" value="1"/>
</dbReference>
<organism evidence="2 3">
    <name type="scientific">Flavobacterium succinicans</name>
    <dbReference type="NCBI Taxonomy" id="29536"/>
    <lineage>
        <taxon>Bacteria</taxon>
        <taxon>Pseudomonadati</taxon>
        <taxon>Bacteroidota</taxon>
        <taxon>Flavobacteriia</taxon>
        <taxon>Flavobacteriales</taxon>
        <taxon>Flavobacteriaceae</taxon>
        <taxon>Flavobacterium</taxon>
    </lineage>
</organism>
<keyword evidence="3" id="KW-1185">Reference proteome</keyword>
<keyword evidence="1" id="KW-0732">Signal</keyword>
<protein>
    <recommendedName>
        <fullName evidence="4">Lipoprotein</fullName>
    </recommendedName>
</protein>
<evidence type="ECO:0000313" key="2">
    <source>
        <dbReference type="EMBL" id="SFN38508.1"/>
    </source>
</evidence>
<feature type="signal peptide" evidence="1">
    <location>
        <begin position="1"/>
        <end position="23"/>
    </location>
</feature>
<evidence type="ECO:0008006" key="4">
    <source>
        <dbReference type="Google" id="ProtNLM"/>
    </source>
</evidence>
<dbReference type="eggNOG" id="ENOG5033B03">
    <property type="taxonomic scope" value="Bacteria"/>
</dbReference>
<proteinExistence type="predicted"/>
<evidence type="ECO:0000313" key="3">
    <source>
        <dbReference type="Proteomes" id="UP000182961"/>
    </source>
</evidence>
<dbReference type="Proteomes" id="UP000182961">
    <property type="component" value="Unassembled WGS sequence"/>
</dbReference>
<dbReference type="RefSeq" id="WP_024982179.1">
    <property type="nucleotide sequence ID" value="NZ_CBCRUM010000015.1"/>
</dbReference>
<sequence length="154" mass="17484">MKKSIYTFAITAFLAVMVFTACKSNTEKEADATEKVIDANENLDAVNEDINVDEAKKANDMEWQTYKEEVNTSIAANEVRIAELKAALKKPGKTFDANYSKSIQSFEDRNASLKMKVKNYENNQTDWDSFKREVDSDMTELGKAFKDLTVNNKK</sequence>